<evidence type="ECO:0000313" key="1">
    <source>
        <dbReference type="EMBL" id="NID15020.1"/>
    </source>
</evidence>
<proteinExistence type="predicted"/>
<gene>
    <name evidence="1" type="ORF">HBF32_06000</name>
</gene>
<sequence>MDKRNPILIGQAEVIDLVQPQVRTMLATDGFYIGTDTEHPDFEVPLVVINGKVYGMTVDNELDPERFKDSLLLAGPFRGLQEVPQDESNG</sequence>
<dbReference type="EMBL" id="JAAQTL010000001">
    <property type="protein sequence ID" value="NID15020.1"/>
    <property type="molecule type" value="Genomic_DNA"/>
</dbReference>
<comment type="caution">
    <text evidence="1">The sequence shown here is derived from an EMBL/GenBank/DDBJ whole genome shotgun (WGS) entry which is preliminary data.</text>
</comment>
<organism evidence="1 2">
    <name type="scientific">Luteibacter yeojuensis</name>
    <dbReference type="NCBI Taxonomy" id="345309"/>
    <lineage>
        <taxon>Bacteria</taxon>
        <taxon>Pseudomonadati</taxon>
        <taxon>Pseudomonadota</taxon>
        <taxon>Gammaproteobacteria</taxon>
        <taxon>Lysobacterales</taxon>
        <taxon>Rhodanobacteraceae</taxon>
        <taxon>Luteibacter</taxon>
    </lineage>
</organism>
<name>A0A7X5TPG0_9GAMM</name>
<accession>A0A7X5TPG0</accession>
<dbReference type="Proteomes" id="UP000518878">
    <property type="component" value="Unassembled WGS sequence"/>
</dbReference>
<evidence type="ECO:0000313" key="2">
    <source>
        <dbReference type="Proteomes" id="UP000518878"/>
    </source>
</evidence>
<keyword evidence="2" id="KW-1185">Reference proteome</keyword>
<protein>
    <submittedName>
        <fullName evidence="1">Uncharacterized protein</fullName>
    </submittedName>
</protein>
<dbReference type="RefSeq" id="WP_166698797.1">
    <property type="nucleotide sequence ID" value="NZ_JAAQTL010000001.1"/>
</dbReference>
<reference evidence="1 2" key="1">
    <citation type="journal article" date="2006" name="Int. J. Syst. Evol. Microbiol.">
        <title>Dyella yeojuensis sp. nov., isolated from greenhouse soil in Korea.</title>
        <authorList>
            <person name="Kim B.Y."/>
            <person name="Weon H.Y."/>
            <person name="Lee K.H."/>
            <person name="Seok S.J."/>
            <person name="Kwon S.W."/>
            <person name="Go S.J."/>
            <person name="Stackebrandt E."/>
        </authorList>
    </citation>
    <scope>NUCLEOTIDE SEQUENCE [LARGE SCALE GENOMIC DNA]</scope>
    <source>
        <strain evidence="1 2">DSM 17673</strain>
    </source>
</reference>
<dbReference type="AlphaFoldDB" id="A0A7X5TPG0"/>